<reference evidence="6 7" key="1">
    <citation type="journal article" date="2014" name="Proc. Natl. Acad. Sci. U.S.A.">
        <title>Functional type 2 photosynthetic reaction centers found in the rare bacterial phylum Gemmatimonadetes.</title>
        <authorList>
            <person name="Zeng Y."/>
            <person name="Feng F."/>
            <person name="Medova H."/>
            <person name="Dean J."/>
            <person name="Koblizek M."/>
        </authorList>
    </citation>
    <scope>NUCLEOTIDE SEQUENCE [LARGE SCALE GENOMIC DNA]</scope>
    <source>
        <strain evidence="6 7">AP64</strain>
    </source>
</reference>
<feature type="domain" description="Gp5/Type VI secretion system Vgr C-terminal trimerisation" evidence="5">
    <location>
        <begin position="483"/>
        <end position="567"/>
    </location>
</feature>
<dbReference type="InterPro" id="IPR006533">
    <property type="entry name" value="T6SS_Vgr_RhsGE"/>
</dbReference>
<protein>
    <submittedName>
        <fullName evidence="6">Uncharacterized protein</fullName>
    </submittedName>
</protein>
<dbReference type="InterPro" id="IPR054030">
    <property type="entry name" value="Gp5_Vgr_C"/>
</dbReference>
<keyword evidence="3" id="KW-0964">Secreted</keyword>
<dbReference type="NCBIfam" id="TIGR03361">
    <property type="entry name" value="VI_Rhs_Vgr"/>
    <property type="match status" value="1"/>
</dbReference>
<dbReference type="KEGG" id="gph:GEMMAAP_19315"/>
<dbReference type="PANTHER" id="PTHR32305">
    <property type="match status" value="1"/>
</dbReference>
<dbReference type="Gene3D" id="2.30.110.50">
    <property type="match status" value="1"/>
</dbReference>
<dbReference type="Gene3D" id="4.10.220.110">
    <property type="match status" value="1"/>
</dbReference>
<dbReference type="InterPro" id="IPR037026">
    <property type="entry name" value="Vgr_OB-fold_dom_sf"/>
</dbReference>
<dbReference type="Gene3D" id="2.40.50.230">
    <property type="entry name" value="Gp5 N-terminal domain"/>
    <property type="match status" value="1"/>
</dbReference>
<dbReference type="STRING" id="1379270.GEMMAAP_19315"/>
<dbReference type="GO" id="GO:0005576">
    <property type="term" value="C:extracellular region"/>
    <property type="evidence" value="ECO:0007669"/>
    <property type="project" value="UniProtKB-SubCell"/>
</dbReference>
<dbReference type="PANTHER" id="PTHR32305:SF15">
    <property type="entry name" value="PROTEIN RHSA-RELATED"/>
    <property type="match status" value="1"/>
</dbReference>
<dbReference type="Gene3D" id="3.55.50.10">
    <property type="entry name" value="Baseplate protein-like domains"/>
    <property type="match status" value="1"/>
</dbReference>
<feature type="domain" description="Gp5/Type VI secretion system Vgr protein OB-fold" evidence="4">
    <location>
        <begin position="397"/>
        <end position="466"/>
    </location>
</feature>
<comment type="subcellular location">
    <subcellularLocation>
        <location evidence="1">Secreted</location>
    </subcellularLocation>
</comment>
<dbReference type="Pfam" id="PF05954">
    <property type="entry name" value="Phage_GPD"/>
    <property type="match status" value="1"/>
</dbReference>
<organism evidence="6 7">
    <name type="scientific">Gemmatimonas phototrophica</name>
    <dbReference type="NCBI Taxonomy" id="1379270"/>
    <lineage>
        <taxon>Bacteria</taxon>
        <taxon>Pseudomonadati</taxon>
        <taxon>Gemmatimonadota</taxon>
        <taxon>Gemmatimonadia</taxon>
        <taxon>Gemmatimonadales</taxon>
        <taxon>Gemmatimonadaceae</taxon>
        <taxon>Gemmatimonas</taxon>
    </lineage>
</organism>
<gene>
    <name evidence="6" type="ORF">GEMMAAP_19315</name>
</gene>
<dbReference type="InterPro" id="IPR006531">
    <property type="entry name" value="Gp5/Vgr_OB"/>
</dbReference>
<dbReference type="eggNOG" id="COG3501">
    <property type="taxonomic scope" value="Bacteria"/>
</dbReference>
<evidence type="ECO:0000259" key="5">
    <source>
        <dbReference type="Pfam" id="PF22178"/>
    </source>
</evidence>
<dbReference type="Proteomes" id="UP000076404">
    <property type="component" value="Chromosome"/>
</dbReference>
<dbReference type="InterPro" id="IPR017847">
    <property type="entry name" value="T6SS_RhsGE_Vgr_subset"/>
</dbReference>
<dbReference type="Pfam" id="PF22178">
    <property type="entry name" value="Gp5_trimer_C"/>
    <property type="match status" value="1"/>
</dbReference>
<dbReference type="OrthoDB" id="9762420at2"/>
<dbReference type="SUPFAM" id="SSF69349">
    <property type="entry name" value="Phage fibre proteins"/>
    <property type="match status" value="1"/>
</dbReference>
<dbReference type="Pfam" id="PF04717">
    <property type="entry name" value="Phage_base_V"/>
    <property type="match status" value="1"/>
</dbReference>
<dbReference type="RefSeq" id="WP_026848851.1">
    <property type="nucleotide sequence ID" value="NZ_CP011454.1"/>
</dbReference>
<reference evidence="6 7" key="2">
    <citation type="journal article" date="2016" name="Environ. Microbiol. Rep.">
        <title>Metagenomic evidence for the presence of phototrophic Gemmatimonadetes bacteria in diverse environments.</title>
        <authorList>
            <person name="Zeng Y."/>
            <person name="Baumbach J."/>
            <person name="Barbosa E.G."/>
            <person name="Azevedo V."/>
            <person name="Zhang C."/>
            <person name="Koblizek M."/>
        </authorList>
    </citation>
    <scope>NUCLEOTIDE SEQUENCE [LARGE SCALE GENOMIC DNA]</scope>
    <source>
        <strain evidence="6 7">AP64</strain>
    </source>
</reference>
<accession>A0A143BP05</accession>
<evidence type="ECO:0000256" key="3">
    <source>
        <dbReference type="ARBA" id="ARBA00022525"/>
    </source>
</evidence>
<dbReference type="InterPro" id="IPR050708">
    <property type="entry name" value="T6SS_VgrG/RHS"/>
</dbReference>
<name>A0A143BP05_9BACT</name>
<dbReference type="SUPFAM" id="SSF69255">
    <property type="entry name" value="gp5 N-terminal domain-like"/>
    <property type="match status" value="1"/>
</dbReference>
<evidence type="ECO:0000259" key="4">
    <source>
        <dbReference type="Pfam" id="PF04717"/>
    </source>
</evidence>
<evidence type="ECO:0000256" key="2">
    <source>
        <dbReference type="ARBA" id="ARBA00005558"/>
    </source>
</evidence>
<evidence type="ECO:0000313" key="6">
    <source>
        <dbReference type="EMBL" id="AMW06353.1"/>
    </source>
</evidence>
<evidence type="ECO:0000256" key="1">
    <source>
        <dbReference type="ARBA" id="ARBA00004613"/>
    </source>
</evidence>
<sequence length="728" mass="79663">MNYTQDNRPFRLTTPLGKDTLLLTAFSGEEHVSTFFRFVVHAWSNTPTIQPKQLLLKAVSIDMTLPDGSSRTVHGIVSRFALTGEARDGLAGYELEIVPPHWALSLDEGYEIFQNKSARDVCGDLLKGTPFEWKLVRTLDPRPYCFRYGESRWRTVARLLEQEGIWYRFDHAGGAAKLVMGDTSASAQAAWGVSTLVYDTDGRREGRLTGLTMSAAPYVAETRVRTASEFLATRNVGNLVSGGGSFQAPADIKAYRFEQQLTAHRSGISHSGGDTASDAGKLPDDTKVYARLRQEAAEAEAVVYSGQSNYVGLQSGAKVKVDEHPSTALNVELFVLGVQHQGANGSYFADASDPSYGNSFTAIPATTPYRPPRVTAWPRVGGAHIGIVVGPEGEEIYPDKHGRVQVVFKWDVDDSKKLDRSCWIRVAQSFAGQNFGAVFLPRIGHEVIVDFLDGNPDNPVIVGSLYNSANLPPWKLPDNKTQSGVRTKSTLKGGADDFNELRFEDKKGEELIYHQAQKDLETLVKNDERRTVQHDRTTIIKNNDERTVQEGFDKHTIEKGEQIIKVADNNRSLHVEKNHTVTVNGEESITVTKDRKLVLKANQSHEVTSDDTTKVEGKRAATITQDDTINVKTGNYKLTVDTGNIDLHAKMGNITIKADMGAINLEAMSKVEIKVGGNTITVDQSGVKVQGINVKIEGSVAAEVSSGAATQIKGAAMVKIQGGMTMIN</sequence>
<dbReference type="EMBL" id="CP011454">
    <property type="protein sequence ID" value="AMW06353.1"/>
    <property type="molecule type" value="Genomic_DNA"/>
</dbReference>
<dbReference type="AlphaFoldDB" id="A0A143BP05"/>
<proteinExistence type="inferred from homology"/>
<dbReference type="SUPFAM" id="SSF69279">
    <property type="entry name" value="Phage tail proteins"/>
    <property type="match status" value="2"/>
</dbReference>
<keyword evidence="7" id="KW-1185">Reference proteome</keyword>
<dbReference type="NCBIfam" id="TIGR01646">
    <property type="entry name" value="vgr_GE"/>
    <property type="match status" value="1"/>
</dbReference>
<comment type="similarity">
    <text evidence="2">Belongs to the VgrG protein family.</text>
</comment>
<evidence type="ECO:0000313" key="7">
    <source>
        <dbReference type="Proteomes" id="UP000076404"/>
    </source>
</evidence>